<sequence>LASNLGRRRALIAQSLPFLPHTSPLHLLRGHLNLLAAPEGAIEASVKLVRELGSVFVTTGILGRPTLWIADPVALKVLMVTGAKNAGIERSLEGRKLVAQVVGWRSLLTLEGEEHRVHRKMLDPAFNLKNLTPLVPVVSHITDQLISILAAHAGEPIDFVPLSLGTTLNIIGQTGMHPNGNRFDALNQSTPSDLFTAYTAVFSTADQTPLAHMRRFVPPVRYLPLRGNWEYTASLTRVRNAVDAVVNKYALSTTPTTAPTTKVHMAAGSDNASASSGNAYAKRAVVSLITTLQDLLRSRAISRDDMSDELMGVLLAGHETTAIPFSMAVHELGRHPDVLRALYDELKMHDPDELFSGETGYTKLAAMPLLNAVINETLRLHGPIGFVGRQLVGDDEMELPLEDGRVVRIEKGQRMMIPYNAFGLLPSIWGPTVNQWQPSRWFLLATAGNQSPLDLSLDPSLSRKKAVPSLFMPFGAGAHACIGRKLAILNLRVLIARMVLALKWQSRQETVKKRSFVTAGPIEVKICVEQRG</sequence>
<evidence type="ECO:0000256" key="6">
    <source>
        <dbReference type="RuleBase" id="RU000461"/>
    </source>
</evidence>
<keyword evidence="5 6" id="KW-0349">Heme</keyword>
<dbReference type="InterPro" id="IPR002401">
    <property type="entry name" value="Cyt_P450_E_grp-I"/>
</dbReference>
<dbReference type="InterPro" id="IPR001128">
    <property type="entry name" value="Cyt_P450"/>
</dbReference>
<comment type="caution">
    <text evidence="7">The sequence shown here is derived from an EMBL/GenBank/DDBJ whole genome shotgun (WGS) entry which is preliminary data.</text>
</comment>
<dbReference type="PRINTS" id="PR00463">
    <property type="entry name" value="EP450I"/>
</dbReference>
<protein>
    <submittedName>
        <fullName evidence="7">Cytochrome P450</fullName>
    </submittedName>
</protein>
<dbReference type="Proteomes" id="UP000193411">
    <property type="component" value="Unassembled WGS sequence"/>
</dbReference>
<keyword evidence="3 5" id="KW-0479">Metal-binding</keyword>
<keyword evidence="6" id="KW-0560">Oxidoreductase</keyword>
<feature type="non-terminal residue" evidence="7">
    <location>
        <position position="1"/>
    </location>
</feature>
<comment type="similarity">
    <text evidence="2 6">Belongs to the cytochrome P450 family.</text>
</comment>
<dbReference type="GO" id="GO:0020037">
    <property type="term" value="F:heme binding"/>
    <property type="evidence" value="ECO:0007669"/>
    <property type="project" value="InterPro"/>
</dbReference>
<evidence type="ECO:0000256" key="3">
    <source>
        <dbReference type="ARBA" id="ARBA00022723"/>
    </source>
</evidence>
<reference evidence="7 8" key="1">
    <citation type="submission" date="2016-07" db="EMBL/GenBank/DDBJ databases">
        <title>Pervasive Adenine N6-methylation of Active Genes in Fungi.</title>
        <authorList>
            <consortium name="DOE Joint Genome Institute"/>
            <person name="Mondo S.J."/>
            <person name="Dannebaum R.O."/>
            <person name="Kuo R.C."/>
            <person name="Labutti K."/>
            <person name="Haridas S."/>
            <person name="Kuo A."/>
            <person name="Salamov A."/>
            <person name="Ahrendt S.R."/>
            <person name="Lipzen A."/>
            <person name="Sullivan W."/>
            <person name="Andreopoulos W.B."/>
            <person name="Clum A."/>
            <person name="Lindquist E."/>
            <person name="Daum C."/>
            <person name="Ramamoorthy G.K."/>
            <person name="Gryganskyi A."/>
            <person name="Culley D."/>
            <person name="Magnuson J.K."/>
            <person name="James T.Y."/>
            <person name="O'Malley M.A."/>
            <person name="Stajich J.E."/>
            <person name="Spatafora J.W."/>
            <person name="Visel A."/>
            <person name="Grigoriev I.V."/>
        </authorList>
    </citation>
    <scope>NUCLEOTIDE SEQUENCE [LARGE SCALE GENOMIC DNA]</scope>
    <source>
        <strain evidence="7 8">PL171</strain>
    </source>
</reference>
<dbReference type="InterPro" id="IPR050121">
    <property type="entry name" value="Cytochrome_P450_monoxygenase"/>
</dbReference>
<proteinExistence type="inferred from homology"/>
<dbReference type="PROSITE" id="PS00086">
    <property type="entry name" value="CYTOCHROME_P450"/>
    <property type="match status" value="1"/>
</dbReference>
<dbReference type="GO" id="GO:0016705">
    <property type="term" value="F:oxidoreductase activity, acting on paired donors, with incorporation or reduction of molecular oxygen"/>
    <property type="evidence" value="ECO:0007669"/>
    <property type="project" value="InterPro"/>
</dbReference>
<name>A0A1Y2HCM3_9FUNG</name>
<evidence type="ECO:0000256" key="2">
    <source>
        <dbReference type="ARBA" id="ARBA00010617"/>
    </source>
</evidence>
<accession>A0A1Y2HCM3</accession>
<dbReference type="GO" id="GO:0004497">
    <property type="term" value="F:monooxygenase activity"/>
    <property type="evidence" value="ECO:0007669"/>
    <property type="project" value="UniProtKB-KW"/>
</dbReference>
<evidence type="ECO:0000313" key="7">
    <source>
        <dbReference type="EMBL" id="ORZ32338.1"/>
    </source>
</evidence>
<dbReference type="PANTHER" id="PTHR24305">
    <property type="entry name" value="CYTOCHROME P450"/>
    <property type="match status" value="1"/>
</dbReference>
<dbReference type="Gene3D" id="1.10.630.10">
    <property type="entry name" value="Cytochrome P450"/>
    <property type="match status" value="1"/>
</dbReference>
<dbReference type="PANTHER" id="PTHR24305:SF166">
    <property type="entry name" value="CYTOCHROME P450 12A4, MITOCHONDRIAL-RELATED"/>
    <property type="match status" value="1"/>
</dbReference>
<dbReference type="EMBL" id="MCFL01000048">
    <property type="protein sequence ID" value="ORZ32338.1"/>
    <property type="molecule type" value="Genomic_DNA"/>
</dbReference>
<evidence type="ECO:0000313" key="8">
    <source>
        <dbReference type="Proteomes" id="UP000193411"/>
    </source>
</evidence>
<dbReference type="InterPro" id="IPR017972">
    <property type="entry name" value="Cyt_P450_CS"/>
</dbReference>
<feature type="binding site" description="axial binding residue" evidence="5">
    <location>
        <position position="481"/>
    </location>
    <ligand>
        <name>heme</name>
        <dbReference type="ChEBI" id="CHEBI:30413"/>
    </ligand>
    <ligandPart>
        <name>Fe</name>
        <dbReference type="ChEBI" id="CHEBI:18248"/>
    </ligandPart>
</feature>
<dbReference type="OrthoDB" id="1470350at2759"/>
<dbReference type="Pfam" id="PF00067">
    <property type="entry name" value="p450"/>
    <property type="match status" value="1"/>
</dbReference>
<organism evidence="7 8">
    <name type="scientific">Catenaria anguillulae PL171</name>
    <dbReference type="NCBI Taxonomy" id="765915"/>
    <lineage>
        <taxon>Eukaryota</taxon>
        <taxon>Fungi</taxon>
        <taxon>Fungi incertae sedis</taxon>
        <taxon>Blastocladiomycota</taxon>
        <taxon>Blastocladiomycetes</taxon>
        <taxon>Blastocladiales</taxon>
        <taxon>Catenariaceae</taxon>
        <taxon>Catenaria</taxon>
    </lineage>
</organism>
<evidence type="ECO:0000256" key="1">
    <source>
        <dbReference type="ARBA" id="ARBA00001971"/>
    </source>
</evidence>
<dbReference type="InterPro" id="IPR036396">
    <property type="entry name" value="Cyt_P450_sf"/>
</dbReference>
<evidence type="ECO:0000256" key="5">
    <source>
        <dbReference type="PIRSR" id="PIRSR602401-1"/>
    </source>
</evidence>
<dbReference type="GO" id="GO:0005506">
    <property type="term" value="F:iron ion binding"/>
    <property type="evidence" value="ECO:0007669"/>
    <property type="project" value="InterPro"/>
</dbReference>
<keyword evidence="8" id="KW-1185">Reference proteome</keyword>
<dbReference type="AlphaFoldDB" id="A0A1Y2HCM3"/>
<comment type="cofactor">
    <cofactor evidence="1 5">
        <name>heme</name>
        <dbReference type="ChEBI" id="CHEBI:30413"/>
    </cofactor>
</comment>
<evidence type="ECO:0000256" key="4">
    <source>
        <dbReference type="ARBA" id="ARBA00023004"/>
    </source>
</evidence>
<dbReference type="STRING" id="765915.A0A1Y2HCM3"/>
<dbReference type="SUPFAM" id="SSF48264">
    <property type="entry name" value="Cytochrome P450"/>
    <property type="match status" value="1"/>
</dbReference>
<gene>
    <name evidence="7" type="ORF">BCR44DRAFT_1440580</name>
</gene>
<keyword evidence="4 5" id="KW-0408">Iron</keyword>
<dbReference type="PRINTS" id="PR00385">
    <property type="entry name" value="P450"/>
</dbReference>
<keyword evidence="6" id="KW-0503">Monooxygenase</keyword>